<dbReference type="AlphaFoldDB" id="A0A381KP46"/>
<gene>
    <name evidence="1" type="ORF">NCTC13307_04800</name>
</gene>
<keyword evidence="1" id="KW-0176">Collagen</keyword>
<dbReference type="EMBL" id="UFWD01000003">
    <property type="protein sequence ID" value="SUY83669.1"/>
    <property type="molecule type" value="Genomic_DNA"/>
</dbReference>
<reference evidence="1" key="1">
    <citation type="submission" date="2018-06" db="EMBL/GenBank/DDBJ databases">
        <authorList>
            <consortium name="Pathogen Informatics"/>
            <person name="Doyle S."/>
        </authorList>
    </citation>
    <scope>NUCLEOTIDE SEQUENCE</scope>
    <source>
        <strain evidence="1">NCTC13307</strain>
    </source>
</reference>
<proteinExistence type="predicted"/>
<accession>A0A381KP46</accession>
<evidence type="ECO:0000313" key="1">
    <source>
        <dbReference type="EMBL" id="SUY83669.1"/>
    </source>
</evidence>
<organism evidence="1">
    <name type="scientific">Clostridioides difficile</name>
    <name type="common">Peptoclostridium difficile</name>
    <dbReference type="NCBI Taxonomy" id="1496"/>
    <lineage>
        <taxon>Bacteria</taxon>
        <taxon>Bacillati</taxon>
        <taxon>Bacillota</taxon>
        <taxon>Clostridia</taxon>
        <taxon>Peptostreptococcales</taxon>
        <taxon>Peptostreptococcaceae</taxon>
        <taxon>Clostridioides</taxon>
    </lineage>
</organism>
<sequence length="73" mass="8274">MKIAYINRAVLDANNSEIDKNDEINFKKNSGLISAKKEVDKKVLNSSDNQIVKYKINMSTYGVYDAGQVKSFR</sequence>
<protein>
    <submittedName>
        <fullName evidence="1">Collagen-binding protein</fullName>
    </submittedName>
</protein>
<name>A0A381KP46_CLODI</name>